<feature type="region of interest" description="Disordered" evidence="1">
    <location>
        <begin position="62"/>
        <end position="87"/>
    </location>
</feature>
<dbReference type="Proteomes" id="UP000596977">
    <property type="component" value="Unassembled WGS sequence"/>
</dbReference>
<reference evidence="2 3" key="1">
    <citation type="journal article" date="2014" name="Int. J. Syst. Evol. Microbiol.">
        <title>Complete genome sequence of Corynebacterium casei LMG S-19264T (=DSM 44701T), isolated from a smear-ripened cheese.</title>
        <authorList>
            <consortium name="US DOE Joint Genome Institute (JGI-PGF)"/>
            <person name="Walter F."/>
            <person name="Albersmeier A."/>
            <person name="Kalinowski J."/>
            <person name="Ruckert C."/>
        </authorList>
    </citation>
    <scope>NUCLEOTIDE SEQUENCE [LARGE SCALE GENOMIC DNA]</scope>
    <source>
        <strain evidence="2 3">CGMCC 1.15896</strain>
    </source>
</reference>
<evidence type="ECO:0000313" key="2">
    <source>
        <dbReference type="EMBL" id="GGA45688.1"/>
    </source>
</evidence>
<dbReference type="AlphaFoldDB" id="A0A916RC48"/>
<dbReference type="Gene3D" id="1.10.3680.10">
    <property type="entry name" value="TerB-like"/>
    <property type="match status" value="1"/>
</dbReference>
<accession>A0A916RC48</accession>
<dbReference type="EMBL" id="BMKB01000002">
    <property type="protein sequence ID" value="GGA45688.1"/>
    <property type="molecule type" value="Genomic_DNA"/>
</dbReference>
<evidence type="ECO:0008006" key="4">
    <source>
        <dbReference type="Google" id="ProtNLM"/>
    </source>
</evidence>
<gene>
    <name evidence="2" type="ORF">GCM10011499_14270</name>
</gene>
<evidence type="ECO:0000313" key="3">
    <source>
        <dbReference type="Proteomes" id="UP000596977"/>
    </source>
</evidence>
<name>A0A916RC48_9HYPH</name>
<organism evidence="2 3">
    <name type="scientific">Pelagibacterium lentulum</name>
    <dbReference type="NCBI Taxonomy" id="2029865"/>
    <lineage>
        <taxon>Bacteria</taxon>
        <taxon>Pseudomonadati</taxon>
        <taxon>Pseudomonadota</taxon>
        <taxon>Alphaproteobacteria</taxon>
        <taxon>Hyphomicrobiales</taxon>
        <taxon>Devosiaceae</taxon>
        <taxon>Pelagibacterium</taxon>
    </lineage>
</organism>
<protein>
    <recommendedName>
        <fullName evidence="4">Tellurite resistance TerB family protein</fullName>
    </recommendedName>
</protein>
<proteinExistence type="predicted"/>
<dbReference type="CDD" id="cd07178">
    <property type="entry name" value="terB_like_YebE"/>
    <property type="match status" value="1"/>
</dbReference>
<dbReference type="InterPro" id="IPR029024">
    <property type="entry name" value="TerB-like"/>
</dbReference>
<dbReference type="RefSeq" id="WP_127072903.1">
    <property type="nucleotide sequence ID" value="NZ_BMKB01000002.1"/>
</dbReference>
<dbReference type="OrthoDB" id="5459344at2"/>
<comment type="caution">
    <text evidence="2">The sequence shown here is derived from an EMBL/GenBank/DDBJ whole genome shotgun (WGS) entry which is preliminary data.</text>
</comment>
<dbReference type="InterPro" id="IPR007486">
    <property type="entry name" value="YebE"/>
</dbReference>
<keyword evidence="3" id="KW-1185">Reference proteome</keyword>
<evidence type="ECO:0000256" key="1">
    <source>
        <dbReference type="SAM" id="MobiDB-lite"/>
    </source>
</evidence>
<sequence length="201" mass="21094">MFDIDKIVTALRTDPNAQRTAGAGAAGLAAGMLFGRGGVGRIAKLGAMAAIGGIAYNAWQKNRQGQQIDPEQAPPPGPFMPQSETEKDDLGKALVRAMISAAKADGRIDADEKARIFARLDGMDLSAQDKAFVFDELSSPLDMEAVVRSADTPEHAAEIYAASLVAIDGQSPAELAYLEALAHRLGLPQGLISEIHAAAQK</sequence>
<dbReference type="Pfam" id="PF04391">
    <property type="entry name" value="DUF533"/>
    <property type="match status" value="1"/>
</dbReference>
<dbReference type="SUPFAM" id="SSF158682">
    <property type="entry name" value="TerB-like"/>
    <property type="match status" value="1"/>
</dbReference>